<dbReference type="SUPFAM" id="SSF160443">
    <property type="entry name" value="SMR domain-like"/>
    <property type="match status" value="1"/>
</dbReference>
<feature type="region of interest" description="Disordered" evidence="1">
    <location>
        <begin position="157"/>
        <end position="185"/>
    </location>
</feature>
<dbReference type="PROSITE" id="PS50828">
    <property type="entry name" value="SMR"/>
    <property type="match status" value="1"/>
</dbReference>
<gene>
    <name evidence="3" type="ORF">DB30_05694</name>
</gene>
<dbReference type="InterPro" id="IPR002625">
    <property type="entry name" value="Smr_dom"/>
</dbReference>
<accession>A0A0C2D5N3</accession>
<dbReference type="EMBL" id="JMCC02000056">
    <property type="protein sequence ID" value="KIG15362.1"/>
    <property type="molecule type" value="Genomic_DNA"/>
</dbReference>
<dbReference type="RefSeq" id="WP_240480293.1">
    <property type="nucleotide sequence ID" value="NZ_JMCC02000056.1"/>
</dbReference>
<dbReference type="Proteomes" id="UP000031599">
    <property type="component" value="Unassembled WGS sequence"/>
</dbReference>
<evidence type="ECO:0000259" key="2">
    <source>
        <dbReference type="PROSITE" id="PS50828"/>
    </source>
</evidence>
<dbReference type="Pfam" id="PF01713">
    <property type="entry name" value="Smr"/>
    <property type="match status" value="1"/>
</dbReference>
<dbReference type="AlphaFoldDB" id="A0A0C2D5N3"/>
<dbReference type="InterPro" id="IPR036063">
    <property type="entry name" value="Smr_dom_sf"/>
</dbReference>
<evidence type="ECO:0000313" key="4">
    <source>
        <dbReference type="Proteomes" id="UP000031599"/>
    </source>
</evidence>
<evidence type="ECO:0000313" key="3">
    <source>
        <dbReference type="EMBL" id="KIG15362.1"/>
    </source>
</evidence>
<reference evidence="3 4" key="1">
    <citation type="submission" date="2014-12" db="EMBL/GenBank/DDBJ databases">
        <title>Genome assembly of Enhygromyxa salina DSM 15201.</title>
        <authorList>
            <person name="Sharma G."/>
            <person name="Subramanian S."/>
        </authorList>
    </citation>
    <scope>NUCLEOTIDE SEQUENCE [LARGE SCALE GENOMIC DNA]</scope>
    <source>
        <strain evidence="3 4">DSM 15201</strain>
    </source>
</reference>
<dbReference type="Gene3D" id="3.30.1370.110">
    <property type="match status" value="1"/>
</dbReference>
<protein>
    <submittedName>
        <fullName evidence="3">Recombination inhibitory protein MutS2</fullName>
    </submittedName>
</protein>
<organism evidence="3 4">
    <name type="scientific">Enhygromyxa salina</name>
    <dbReference type="NCBI Taxonomy" id="215803"/>
    <lineage>
        <taxon>Bacteria</taxon>
        <taxon>Pseudomonadati</taxon>
        <taxon>Myxococcota</taxon>
        <taxon>Polyangia</taxon>
        <taxon>Nannocystales</taxon>
        <taxon>Nannocystaceae</taxon>
        <taxon>Enhygromyxa</taxon>
    </lineage>
</organism>
<sequence>MSDGDQDGLIDKLDRLVAASESELTLTPRGQLRTDAGQRLAVVELGPGGGEWIEVGVGAKLIRLRFGGWVEGIEVDPASHDAEQIEEARELALDFVAAAMFGELRVIEVRLRGEVLQRCLEVCVAGTWRRHAKTGSLGLAGVRAWLRRGLERRVRSNEGRVRRPKSLRAAGPRGLPDAPWAGASAGSEPAAAEVAVDGELDLHNFSPKEVAPLVREYIEVCRARGIRDLRIVHGKGKGVLRRTVHSLLEGHPLVEDYRLGGHGEGSWGATIVRLRPD</sequence>
<name>A0A0C2D5N3_9BACT</name>
<evidence type="ECO:0000256" key="1">
    <source>
        <dbReference type="SAM" id="MobiDB-lite"/>
    </source>
</evidence>
<dbReference type="SMART" id="SM00463">
    <property type="entry name" value="SMR"/>
    <property type="match status" value="1"/>
</dbReference>
<feature type="domain" description="Smr" evidence="2">
    <location>
        <begin position="200"/>
        <end position="275"/>
    </location>
</feature>
<comment type="caution">
    <text evidence="3">The sequence shown here is derived from an EMBL/GenBank/DDBJ whole genome shotgun (WGS) entry which is preliminary data.</text>
</comment>
<proteinExistence type="predicted"/>